<dbReference type="InterPro" id="IPR000120">
    <property type="entry name" value="Amidase"/>
</dbReference>
<dbReference type="EMBL" id="UINC01051011">
    <property type="protein sequence ID" value="SVB64653.1"/>
    <property type="molecule type" value="Genomic_DNA"/>
</dbReference>
<dbReference type="PROSITE" id="PS00571">
    <property type="entry name" value="AMIDASES"/>
    <property type="match status" value="1"/>
</dbReference>
<dbReference type="InterPro" id="IPR023631">
    <property type="entry name" value="Amidase_dom"/>
</dbReference>
<dbReference type="InterPro" id="IPR036928">
    <property type="entry name" value="AS_sf"/>
</dbReference>
<proteinExistence type="predicted"/>
<evidence type="ECO:0000313" key="2">
    <source>
        <dbReference type="EMBL" id="SVB64653.1"/>
    </source>
</evidence>
<dbReference type="AlphaFoldDB" id="A0A382FQZ8"/>
<reference evidence="2" key="1">
    <citation type="submission" date="2018-05" db="EMBL/GenBank/DDBJ databases">
        <authorList>
            <person name="Lanie J.A."/>
            <person name="Ng W.-L."/>
            <person name="Kazmierczak K.M."/>
            <person name="Andrzejewski T.M."/>
            <person name="Davidsen T.M."/>
            <person name="Wayne K.J."/>
            <person name="Tettelin H."/>
            <person name="Glass J.I."/>
            <person name="Rusch D."/>
            <person name="Podicherti R."/>
            <person name="Tsui H.-C.T."/>
            <person name="Winkler M.E."/>
        </authorList>
    </citation>
    <scope>NUCLEOTIDE SEQUENCE</scope>
</reference>
<evidence type="ECO:0000259" key="1">
    <source>
        <dbReference type="Pfam" id="PF01425"/>
    </source>
</evidence>
<feature type="domain" description="Amidase" evidence="1">
    <location>
        <begin position="19"/>
        <end position="451"/>
    </location>
</feature>
<accession>A0A382FQZ8</accession>
<protein>
    <recommendedName>
        <fullName evidence="1">Amidase domain-containing protein</fullName>
    </recommendedName>
</protein>
<dbReference type="PANTHER" id="PTHR11895:SF176">
    <property type="entry name" value="AMIDASE AMID-RELATED"/>
    <property type="match status" value="1"/>
</dbReference>
<feature type="non-terminal residue" evidence="2">
    <location>
        <position position="458"/>
    </location>
</feature>
<dbReference type="PANTHER" id="PTHR11895">
    <property type="entry name" value="TRANSAMIDASE"/>
    <property type="match status" value="1"/>
</dbReference>
<sequence length="458" mass="49050">MSLSEISVAIAKRKVSSQEVVRNSLEQLEKRGPSLNCLARLFPEQALAEAELADQELSSGNVRGPLHGVPLTHKDMFYRAGKITACGSKICEDYVPDVTATALTKLDQAGALDIGRLKMVEFAYGLTGHNEITGDTHNPWNPKYIPGGSSSGPAAAVASFLSYASLGSDTGGSIRFPASCCGLVGMKPTYGRVSRFGAMPLSFSLDHIGPLTRTVADCALLTQIISGKDTKDSTSHSQPKPDCLANLEDGINGLKIGVPTTYGSGTSGFLDPLHPEVQREIENSLAVFRSLGAKVVEIPLPESFEISNAMANIIGSAESSSAHANWLKEQPENYGSQTRERLLTGLLFSATDYLDALKLRKVILEDFLHEVFGKVDILHTPVVPNPVPTLAESDIQANPGFIEYLTLLGHFTRPFDYLGLPALSVPAGLTDNGLPTGFQLVAPPFEESLLLRAARAFE</sequence>
<name>A0A382FQZ8_9ZZZZ</name>
<dbReference type="GO" id="GO:0003824">
    <property type="term" value="F:catalytic activity"/>
    <property type="evidence" value="ECO:0007669"/>
    <property type="project" value="InterPro"/>
</dbReference>
<dbReference type="InterPro" id="IPR020556">
    <property type="entry name" value="Amidase_CS"/>
</dbReference>
<dbReference type="SUPFAM" id="SSF75304">
    <property type="entry name" value="Amidase signature (AS) enzymes"/>
    <property type="match status" value="1"/>
</dbReference>
<dbReference type="Gene3D" id="3.90.1300.10">
    <property type="entry name" value="Amidase signature (AS) domain"/>
    <property type="match status" value="1"/>
</dbReference>
<organism evidence="2">
    <name type="scientific">marine metagenome</name>
    <dbReference type="NCBI Taxonomy" id="408172"/>
    <lineage>
        <taxon>unclassified sequences</taxon>
        <taxon>metagenomes</taxon>
        <taxon>ecological metagenomes</taxon>
    </lineage>
</organism>
<gene>
    <name evidence="2" type="ORF">METZ01_LOCUS217507</name>
</gene>
<dbReference type="Pfam" id="PF01425">
    <property type="entry name" value="Amidase"/>
    <property type="match status" value="1"/>
</dbReference>